<dbReference type="Proteomes" id="UP000887116">
    <property type="component" value="Unassembled WGS sequence"/>
</dbReference>
<evidence type="ECO:0000256" key="1">
    <source>
        <dbReference type="SAM" id="Phobius"/>
    </source>
</evidence>
<evidence type="ECO:0000313" key="3">
    <source>
        <dbReference type="Proteomes" id="UP000887116"/>
    </source>
</evidence>
<dbReference type="AlphaFoldDB" id="A0A8X6J1K4"/>
<gene>
    <name evidence="2" type="ORF">TNCT_378241</name>
</gene>
<name>A0A8X6J1K4_TRICU</name>
<keyword evidence="3" id="KW-1185">Reference proteome</keyword>
<accession>A0A8X6J1K4</accession>
<evidence type="ECO:0000313" key="2">
    <source>
        <dbReference type="EMBL" id="GFR05948.1"/>
    </source>
</evidence>
<organism evidence="2 3">
    <name type="scientific">Trichonephila clavata</name>
    <name type="common">Joro spider</name>
    <name type="synonym">Nephila clavata</name>
    <dbReference type="NCBI Taxonomy" id="2740835"/>
    <lineage>
        <taxon>Eukaryota</taxon>
        <taxon>Metazoa</taxon>
        <taxon>Ecdysozoa</taxon>
        <taxon>Arthropoda</taxon>
        <taxon>Chelicerata</taxon>
        <taxon>Arachnida</taxon>
        <taxon>Araneae</taxon>
        <taxon>Araneomorphae</taxon>
        <taxon>Entelegynae</taxon>
        <taxon>Araneoidea</taxon>
        <taxon>Nephilidae</taxon>
        <taxon>Trichonephila</taxon>
    </lineage>
</organism>
<proteinExistence type="predicted"/>
<reference evidence="2" key="1">
    <citation type="submission" date="2020-07" db="EMBL/GenBank/DDBJ databases">
        <title>Multicomponent nature underlies the extraordinary mechanical properties of spider dragline silk.</title>
        <authorList>
            <person name="Kono N."/>
            <person name="Nakamura H."/>
            <person name="Mori M."/>
            <person name="Yoshida Y."/>
            <person name="Ohtoshi R."/>
            <person name="Malay A.D."/>
            <person name="Moran D.A.P."/>
            <person name="Tomita M."/>
            <person name="Numata K."/>
            <person name="Arakawa K."/>
        </authorList>
    </citation>
    <scope>NUCLEOTIDE SEQUENCE</scope>
</reference>
<comment type="caution">
    <text evidence="2">The sequence shown here is derived from an EMBL/GenBank/DDBJ whole genome shotgun (WGS) entry which is preliminary data.</text>
</comment>
<keyword evidence="1" id="KW-1133">Transmembrane helix</keyword>
<dbReference type="OrthoDB" id="6503215at2759"/>
<sequence>MCVPLTQFHKICHFWGLEQLSWIEKYRSCVLFSDESQFSILSDSRRVFNLEELGKRYRINSFGILAWRGTTFFVSALILIFSAGAVTVKR</sequence>
<keyword evidence="1" id="KW-0472">Membrane</keyword>
<feature type="transmembrane region" description="Helical" evidence="1">
    <location>
        <begin position="65"/>
        <end position="88"/>
    </location>
</feature>
<dbReference type="EMBL" id="BMAO01016053">
    <property type="protein sequence ID" value="GFR05948.1"/>
    <property type="molecule type" value="Genomic_DNA"/>
</dbReference>
<protein>
    <submittedName>
        <fullName evidence="2">Uncharacterized protein</fullName>
    </submittedName>
</protein>
<keyword evidence="1" id="KW-0812">Transmembrane</keyword>